<protein>
    <recommendedName>
        <fullName evidence="3">Tetratricopeptide repeat-containing protein</fullName>
    </recommendedName>
</protein>
<dbReference type="RefSeq" id="WP_073306205.1">
    <property type="nucleotide sequence ID" value="NZ_FRAW01000050.1"/>
</dbReference>
<dbReference type="AlphaFoldDB" id="A0A1M6YXS8"/>
<name>A0A1M6YXS8_9BACT</name>
<evidence type="ECO:0000313" key="2">
    <source>
        <dbReference type="Proteomes" id="UP000184275"/>
    </source>
</evidence>
<evidence type="ECO:0008006" key="3">
    <source>
        <dbReference type="Google" id="ProtNLM"/>
    </source>
</evidence>
<keyword evidence="2" id="KW-1185">Reference proteome</keyword>
<dbReference type="Proteomes" id="UP000184275">
    <property type="component" value="Unassembled WGS sequence"/>
</dbReference>
<gene>
    <name evidence="1" type="ORF">SAMN05720469_1502</name>
</gene>
<sequence length="359" mass="41528">MAKQRKVWKSSALDAVNFSKADKVRQVLIAVAKGEHPAIADSEKLYDLLCGMFRKIEDLKKNRETLEMLSWFLNCDAYFTVPEEDFLFLEDIRELFGDAVSFFSEMANESTDRAYVINLMHDLLLNAVSEYDARFDLFFAVRQFMSAEEIRQLADEVLETLDKHSLENENEVFAGILDVADAAGDAPLYEKIMFRRDPDRKNGSLIAAANAYYVAGDIPNANRLLNEVQNPVQRDEEEFLDLKVGILFKEGKEKQAHSLAEELYEKFPREYHLMSLCKIVSPDRKEELLNEHESLRLGESVSPDYVNMLITLSEFDRLSCYLENHREQIHAMDGETREELAIRLESFNRKDLAKMLRRV</sequence>
<organism evidence="1 2">
    <name type="scientific">Fibrobacter intestinalis</name>
    <dbReference type="NCBI Taxonomy" id="28122"/>
    <lineage>
        <taxon>Bacteria</taxon>
        <taxon>Pseudomonadati</taxon>
        <taxon>Fibrobacterota</taxon>
        <taxon>Fibrobacteria</taxon>
        <taxon>Fibrobacterales</taxon>
        <taxon>Fibrobacteraceae</taxon>
        <taxon>Fibrobacter</taxon>
    </lineage>
</organism>
<accession>A0A1M6YXS8</accession>
<evidence type="ECO:0000313" key="1">
    <source>
        <dbReference type="EMBL" id="SHL23076.1"/>
    </source>
</evidence>
<dbReference type="EMBL" id="FRAW01000050">
    <property type="protein sequence ID" value="SHL23076.1"/>
    <property type="molecule type" value="Genomic_DNA"/>
</dbReference>
<reference evidence="2" key="1">
    <citation type="submission" date="2016-11" db="EMBL/GenBank/DDBJ databases">
        <authorList>
            <person name="Varghese N."/>
            <person name="Submissions S."/>
        </authorList>
    </citation>
    <scope>NUCLEOTIDE SEQUENCE [LARGE SCALE GENOMIC DNA]</scope>
    <source>
        <strain evidence="2">UWOS</strain>
    </source>
</reference>
<proteinExistence type="predicted"/>